<feature type="repeat" description="ANK" evidence="1">
    <location>
        <begin position="89"/>
        <end position="122"/>
    </location>
</feature>
<dbReference type="Pfam" id="PF12796">
    <property type="entry name" value="Ank_2"/>
    <property type="match status" value="2"/>
</dbReference>
<feature type="repeat" description="ANK" evidence="1">
    <location>
        <begin position="123"/>
        <end position="157"/>
    </location>
</feature>
<dbReference type="eggNOG" id="KOG0504">
    <property type="taxonomic scope" value="Eukaryota"/>
</dbReference>
<dbReference type="AlphaFoldDB" id="E9GPG2"/>
<feature type="repeat" description="ANK" evidence="1">
    <location>
        <begin position="158"/>
        <end position="191"/>
    </location>
</feature>
<dbReference type="PANTHER" id="PTHR24125">
    <property type="entry name" value="ANKYRIN REPEAT AND DEATH DOMAIN-CONTAINING PROTEIN"/>
    <property type="match status" value="1"/>
</dbReference>
<feature type="repeat" description="ANK" evidence="1">
    <location>
        <begin position="20"/>
        <end position="53"/>
    </location>
</feature>
<protein>
    <submittedName>
        <fullName evidence="2">Uncharacterized protein</fullName>
    </submittedName>
</protein>
<dbReference type="InterPro" id="IPR002110">
    <property type="entry name" value="Ankyrin_rpt"/>
</dbReference>
<dbReference type="Proteomes" id="UP000000305">
    <property type="component" value="Unassembled WGS sequence"/>
</dbReference>
<dbReference type="Gene3D" id="1.25.40.20">
    <property type="entry name" value="Ankyrin repeat-containing domain"/>
    <property type="match status" value="2"/>
</dbReference>
<dbReference type="PhylomeDB" id="E9GPG2"/>
<reference evidence="2 3" key="1">
    <citation type="journal article" date="2011" name="Science">
        <title>The ecoresponsive genome of Daphnia pulex.</title>
        <authorList>
            <person name="Colbourne J.K."/>
            <person name="Pfrender M.E."/>
            <person name="Gilbert D."/>
            <person name="Thomas W.K."/>
            <person name="Tucker A."/>
            <person name="Oakley T.H."/>
            <person name="Tokishita S."/>
            <person name="Aerts A."/>
            <person name="Arnold G.J."/>
            <person name="Basu M.K."/>
            <person name="Bauer D.J."/>
            <person name="Caceres C.E."/>
            <person name="Carmel L."/>
            <person name="Casola C."/>
            <person name="Choi J.H."/>
            <person name="Detter J.C."/>
            <person name="Dong Q."/>
            <person name="Dusheyko S."/>
            <person name="Eads B.D."/>
            <person name="Frohlich T."/>
            <person name="Geiler-Samerotte K.A."/>
            <person name="Gerlach D."/>
            <person name="Hatcher P."/>
            <person name="Jogdeo S."/>
            <person name="Krijgsveld J."/>
            <person name="Kriventseva E.V."/>
            <person name="Kultz D."/>
            <person name="Laforsch C."/>
            <person name="Lindquist E."/>
            <person name="Lopez J."/>
            <person name="Manak J.R."/>
            <person name="Muller J."/>
            <person name="Pangilinan J."/>
            <person name="Patwardhan R.P."/>
            <person name="Pitluck S."/>
            <person name="Pritham E.J."/>
            <person name="Rechtsteiner A."/>
            <person name="Rho M."/>
            <person name="Rogozin I.B."/>
            <person name="Sakarya O."/>
            <person name="Salamov A."/>
            <person name="Schaack S."/>
            <person name="Shapiro H."/>
            <person name="Shiga Y."/>
            <person name="Skalitzky C."/>
            <person name="Smith Z."/>
            <person name="Souvorov A."/>
            <person name="Sung W."/>
            <person name="Tang Z."/>
            <person name="Tsuchiya D."/>
            <person name="Tu H."/>
            <person name="Vos H."/>
            <person name="Wang M."/>
            <person name="Wolf Y.I."/>
            <person name="Yamagata H."/>
            <person name="Yamada T."/>
            <person name="Ye Y."/>
            <person name="Shaw J.R."/>
            <person name="Andrews J."/>
            <person name="Crease T.J."/>
            <person name="Tang H."/>
            <person name="Lucas S.M."/>
            <person name="Robertson H.M."/>
            <person name="Bork P."/>
            <person name="Koonin E.V."/>
            <person name="Zdobnov E.M."/>
            <person name="Grigoriev I.V."/>
            <person name="Lynch M."/>
            <person name="Boore J.L."/>
        </authorList>
    </citation>
    <scope>NUCLEOTIDE SEQUENCE [LARGE SCALE GENOMIC DNA]</scope>
</reference>
<dbReference type="InterPro" id="IPR036770">
    <property type="entry name" value="Ankyrin_rpt-contain_sf"/>
</dbReference>
<evidence type="ECO:0000256" key="1">
    <source>
        <dbReference type="PROSITE-ProRule" id="PRU00023"/>
    </source>
</evidence>
<keyword evidence="1" id="KW-0040">ANK repeat</keyword>
<organism evidence="2 3">
    <name type="scientific">Daphnia pulex</name>
    <name type="common">Water flea</name>
    <dbReference type="NCBI Taxonomy" id="6669"/>
    <lineage>
        <taxon>Eukaryota</taxon>
        <taxon>Metazoa</taxon>
        <taxon>Ecdysozoa</taxon>
        <taxon>Arthropoda</taxon>
        <taxon>Crustacea</taxon>
        <taxon>Branchiopoda</taxon>
        <taxon>Diplostraca</taxon>
        <taxon>Cladocera</taxon>
        <taxon>Anomopoda</taxon>
        <taxon>Daphniidae</taxon>
        <taxon>Daphnia</taxon>
    </lineage>
</organism>
<dbReference type="SUPFAM" id="SSF48403">
    <property type="entry name" value="Ankyrin repeat"/>
    <property type="match status" value="1"/>
</dbReference>
<keyword evidence="3" id="KW-1185">Reference proteome</keyword>
<proteinExistence type="predicted"/>
<dbReference type="SMART" id="SM00248">
    <property type="entry name" value="ANK"/>
    <property type="match status" value="6"/>
</dbReference>
<dbReference type="PROSITE" id="PS50088">
    <property type="entry name" value="ANK_REPEAT"/>
    <property type="match status" value="5"/>
</dbReference>
<dbReference type="KEGG" id="dpx:DAPPUDRAFT_53225"/>
<sequence>MKKILARTNSENVNKHINRYGDSALHYAITNQSKTVVEELLKHKDVDVNRKNKRNCTSLHLASKWKEIPVDLFKKILKKSTYVNAQDEDGNTALHVAVLNESTTAIKELLKRTDVDVNVRCIDNQTALHFAAKWTHMPIHYFKEILKKPTDVNAQDQDGQTALHYAILENSKTAVEELLKHKELDVNLKNRDSSTALHFASMWEDIPIDLCRIILEKSTDVNAQDEDG</sequence>
<dbReference type="OMA" id="WITVACK"/>
<dbReference type="STRING" id="6669.E9GPG2"/>
<feature type="repeat" description="ANK" evidence="1">
    <location>
        <begin position="192"/>
        <end position="226"/>
    </location>
</feature>
<dbReference type="InParanoid" id="E9GPG2"/>
<evidence type="ECO:0000313" key="3">
    <source>
        <dbReference type="Proteomes" id="UP000000305"/>
    </source>
</evidence>
<dbReference type="OrthoDB" id="194358at2759"/>
<dbReference type="HOGENOM" id="CLU_000134_18_0_1"/>
<dbReference type="Pfam" id="PF00023">
    <property type="entry name" value="Ank"/>
    <property type="match status" value="1"/>
</dbReference>
<dbReference type="InterPro" id="IPR052457">
    <property type="entry name" value="Ankyrin-DD_containing_protein"/>
</dbReference>
<dbReference type="PANTHER" id="PTHR24125:SF5">
    <property type="entry name" value="ANKYRIN REPEAT PROTEIN"/>
    <property type="match status" value="1"/>
</dbReference>
<dbReference type="EMBL" id="GL732556">
    <property type="protein sequence ID" value="EFX78686.1"/>
    <property type="molecule type" value="Genomic_DNA"/>
</dbReference>
<gene>
    <name evidence="2" type="ORF">DAPPUDRAFT_53225</name>
</gene>
<accession>E9GPG2</accession>
<evidence type="ECO:0000313" key="2">
    <source>
        <dbReference type="EMBL" id="EFX78686.1"/>
    </source>
</evidence>
<name>E9GPG2_DAPPU</name>